<keyword evidence="5 6" id="KW-0949">S-adenosyl-L-methionine</keyword>
<feature type="region of interest" description="Disordered" evidence="7">
    <location>
        <begin position="1"/>
        <end position="20"/>
    </location>
</feature>
<keyword evidence="2 6" id="KW-0698">rRNA processing</keyword>
<dbReference type="EC" id="2.1.1.198" evidence="6"/>
<evidence type="ECO:0000256" key="3">
    <source>
        <dbReference type="ARBA" id="ARBA00022603"/>
    </source>
</evidence>
<dbReference type="NCBIfam" id="TIGR00096">
    <property type="entry name" value="16S rRNA (cytidine(1402)-2'-O)-methyltransferase"/>
    <property type="match status" value="1"/>
</dbReference>
<dbReference type="HOGENOM" id="CLU_044779_2_0_3"/>
<dbReference type="InterPro" id="IPR014776">
    <property type="entry name" value="4pyrrole_Mease_sub2"/>
</dbReference>
<gene>
    <name evidence="6" type="primary">rsmI</name>
    <name evidence="9" type="ordered locus">NATL1_16671</name>
</gene>
<sequence>MSAADTGPSPPSSTVNDLGKPYGGSSPLAYAIKTSAEAQLSFLSTSNKVGNSTSFGTTRSIDIMDLIDENQLQQERSEPCPGTLYLVGTPIGNLGDLSPRAKSILKNVSRIACEDTRRSGQLLKIIKSEVPLLSYHKHNFKSRQSQLLEILECGGSLALISDAGLPGINDPGEELVHAARSNSYEVICVPGPCAATTALVISGLPSERFCFEGFLPKKQSLRKKRLEDISQEQRTTVIYESPHQLIKLLEDLSISCGKERPIQIARELTKRYEESIGKTIEEVTKYFITNKPKGEFTIVLGGNNNKQQNKVSESEALNKLNTLINQGEKSNIAAQKVAEETGYKKKWLYSKLHKRLDK</sequence>
<reference evidence="10" key="1">
    <citation type="journal article" date="2007" name="PLoS Genet.">
        <title>Patterns and implications of gene gain and loss in the evolution of Prochlorococcus.</title>
        <authorList>
            <person name="Kettler G.C."/>
            <person name="Martiny A.C."/>
            <person name="Huang K."/>
            <person name="Zucker J."/>
            <person name="Coleman M.L."/>
            <person name="Rodrigue S."/>
            <person name="Chen F."/>
            <person name="Lapidus A."/>
            <person name="Ferriera S."/>
            <person name="Johnson J."/>
            <person name="Steglich C."/>
            <person name="Church G.M."/>
            <person name="Richardson P."/>
            <person name="Chisholm S.W."/>
        </authorList>
    </citation>
    <scope>NUCLEOTIDE SEQUENCE [LARGE SCALE GENOMIC DNA]</scope>
    <source>
        <strain evidence="10">NATL1A</strain>
    </source>
</reference>
<dbReference type="GO" id="GO:0070677">
    <property type="term" value="F:rRNA (cytosine-2'-O-)-methyltransferase activity"/>
    <property type="evidence" value="ECO:0007669"/>
    <property type="project" value="UniProtKB-UniRule"/>
</dbReference>
<comment type="catalytic activity">
    <reaction evidence="6">
        <text>cytidine(1402) in 16S rRNA + S-adenosyl-L-methionine = 2'-O-methylcytidine(1402) in 16S rRNA + S-adenosyl-L-homocysteine + H(+)</text>
        <dbReference type="Rhea" id="RHEA:42924"/>
        <dbReference type="Rhea" id="RHEA-COMP:10285"/>
        <dbReference type="Rhea" id="RHEA-COMP:10286"/>
        <dbReference type="ChEBI" id="CHEBI:15378"/>
        <dbReference type="ChEBI" id="CHEBI:57856"/>
        <dbReference type="ChEBI" id="CHEBI:59789"/>
        <dbReference type="ChEBI" id="CHEBI:74495"/>
        <dbReference type="ChEBI" id="CHEBI:82748"/>
        <dbReference type="EC" id="2.1.1.198"/>
    </reaction>
</comment>
<evidence type="ECO:0000313" key="10">
    <source>
        <dbReference type="Proteomes" id="UP000002592"/>
    </source>
</evidence>
<comment type="similarity">
    <text evidence="6">Belongs to the methyltransferase superfamily. RsmI family.</text>
</comment>
<dbReference type="InterPro" id="IPR014777">
    <property type="entry name" value="4pyrrole_Mease_sub1"/>
</dbReference>
<organism evidence="9 10">
    <name type="scientific">Prochlorococcus marinus (strain NATL1A)</name>
    <dbReference type="NCBI Taxonomy" id="167555"/>
    <lineage>
        <taxon>Bacteria</taxon>
        <taxon>Bacillati</taxon>
        <taxon>Cyanobacteriota</taxon>
        <taxon>Cyanophyceae</taxon>
        <taxon>Synechococcales</taxon>
        <taxon>Prochlorococcaceae</taxon>
        <taxon>Prochlorococcus</taxon>
    </lineage>
</organism>
<dbReference type="PANTHER" id="PTHR46111">
    <property type="entry name" value="RIBOSOMAL RNA SMALL SUBUNIT METHYLTRANSFERASE I"/>
    <property type="match status" value="1"/>
</dbReference>
<comment type="function">
    <text evidence="6">Catalyzes the 2'-O-methylation of the ribose of cytidine 1402 (C1402) in 16S rRNA.</text>
</comment>
<dbReference type="SUPFAM" id="SSF53790">
    <property type="entry name" value="Tetrapyrrole methylase"/>
    <property type="match status" value="1"/>
</dbReference>
<evidence type="ECO:0000313" key="9">
    <source>
        <dbReference type="EMBL" id="ABM76224.1"/>
    </source>
</evidence>
<dbReference type="PANTHER" id="PTHR46111:SF1">
    <property type="entry name" value="RIBOSOMAL RNA SMALL SUBUNIT METHYLTRANSFERASE I"/>
    <property type="match status" value="1"/>
</dbReference>
<dbReference type="GO" id="GO:0005737">
    <property type="term" value="C:cytoplasm"/>
    <property type="evidence" value="ECO:0007669"/>
    <property type="project" value="UniProtKB-SubCell"/>
</dbReference>
<feature type="domain" description="Tetrapyrrole methylase" evidence="8">
    <location>
        <begin position="83"/>
        <end position="283"/>
    </location>
</feature>
<dbReference type="eggNOG" id="COG0313">
    <property type="taxonomic scope" value="Bacteria"/>
</dbReference>
<evidence type="ECO:0000259" key="8">
    <source>
        <dbReference type="Pfam" id="PF00590"/>
    </source>
</evidence>
<dbReference type="KEGG" id="pme:NATL1_16671"/>
<dbReference type="FunFam" id="3.30.950.10:FF:000002">
    <property type="entry name" value="Ribosomal RNA small subunit methyltransferase I"/>
    <property type="match status" value="1"/>
</dbReference>
<dbReference type="InterPro" id="IPR000878">
    <property type="entry name" value="4pyrrol_Mease"/>
</dbReference>
<dbReference type="Gene3D" id="3.30.950.10">
    <property type="entry name" value="Methyltransferase, Cobalt-precorrin-4 Transmethylase, Domain 2"/>
    <property type="match status" value="1"/>
</dbReference>
<name>A2C414_PROM1</name>
<dbReference type="Gene3D" id="3.40.1010.10">
    <property type="entry name" value="Cobalt-precorrin-4 Transmethylase, Domain 1"/>
    <property type="match status" value="1"/>
</dbReference>
<dbReference type="PROSITE" id="PS01296">
    <property type="entry name" value="RSMI"/>
    <property type="match status" value="1"/>
</dbReference>
<dbReference type="EMBL" id="CP000553">
    <property type="protein sequence ID" value="ABM76224.1"/>
    <property type="molecule type" value="Genomic_DNA"/>
</dbReference>
<dbReference type="CDD" id="cd11648">
    <property type="entry name" value="RsmI"/>
    <property type="match status" value="1"/>
</dbReference>
<evidence type="ECO:0000256" key="4">
    <source>
        <dbReference type="ARBA" id="ARBA00022679"/>
    </source>
</evidence>
<dbReference type="HAMAP" id="MF_01877">
    <property type="entry name" value="16SrRNA_methyltr_I"/>
    <property type="match status" value="1"/>
</dbReference>
<evidence type="ECO:0000256" key="5">
    <source>
        <dbReference type="ARBA" id="ARBA00022691"/>
    </source>
</evidence>
<dbReference type="Proteomes" id="UP000002592">
    <property type="component" value="Chromosome"/>
</dbReference>
<keyword evidence="4 6" id="KW-0808">Transferase</keyword>
<evidence type="ECO:0000256" key="2">
    <source>
        <dbReference type="ARBA" id="ARBA00022552"/>
    </source>
</evidence>
<comment type="subcellular location">
    <subcellularLocation>
        <location evidence="6">Cytoplasm</location>
    </subcellularLocation>
</comment>
<evidence type="ECO:0000256" key="6">
    <source>
        <dbReference type="HAMAP-Rule" id="MF_01877"/>
    </source>
</evidence>
<keyword evidence="3 6" id="KW-0489">Methyltransferase</keyword>
<protein>
    <recommendedName>
        <fullName evidence="6">Ribosomal RNA small subunit methyltransferase I</fullName>
        <ecNumber evidence="6">2.1.1.198</ecNumber>
    </recommendedName>
    <alternativeName>
        <fullName evidence="6">16S rRNA 2'-O-ribose C1402 methyltransferase</fullName>
    </alternativeName>
    <alternativeName>
        <fullName evidence="6">rRNA (cytidine-2'-O-)-methyltransferase RsmI</fullName>
    </alternativeName>
</protein>
<dbReference type="InterPro" id="IPR035996">
    <property type="entry name" value="4pyrrol_Methylase_sf"/>
</dbReference>
<dbReference type="InterPro" id="IPR008189">
    <property type="entry name" value="rRNA_ssu_MeTfrase_I"/>
</dbReference>
<accession>A2C414</accession>
<proteinExistence type="inferred from homology"/>
<evidence type="ECO:0000256" key="1">
    <source>
        <dbReference type="ARBA" id="ARBA00022490"/>
    </source>
</evidence>
<evidence type="ECO:0000256" key="7">
    <source>
        <dbReference type="SAM" id="MobiDB-lite"/>
    </source>
</evidence>
<keyword evidence="1 6" id="KW-0963">Cytoplasm</keyword>
<dbReference type="Pfam" id="PF00590">
    <property type="entry name" value="TP_methylase"/>
    <property type="match status" value="1"/>
</dbReference>
<dbReference type="InterPro" id="IPR018063">
    <property type="entry name" value="SAM_MeTrfase_RsmI_CS"/>
</dbReference>
<dbReference type="AlphaFoldDB" id="A2C414"/>